<dbReference type="InterPro" id="IPR029068">
    <property type="entry name" value="Glyas_Bleomycin-R_OHBP_Dase"/>
</dbReference>
<name>A0A3Q9HQE8_9FIRM</name>
<evidence type="ECO:0000313" key="3">
    <source>
        <dbReference type="Proteomes" id="UP000267250"/>
    </source>
</evidence>
<keyword evidence="3" id="KW-1185">Reference proteome</keyword>
<dbReference type="Pfam" id="PF00903">
    <property type="entry name" value="Glyoxalase"/>
    <property type="match status" value="1"/>
</dbReference>
<evidence type="ECO:0000259" key="1">
    <source>
        <dbReference type="Pfam" id="PF00903"/>
    </source>
</evidence>
<sequence length="124" mass="14478">MEQFWDGLIAFYGTNDLEKTDQFYRKILGLTLYKDLKTRRIYNVPGGGKLGFCSHMPVVKENKNPIITLLAIHVNEMYNRLLKAGITIPEPPKEDRGFKIHHFFIKDPNGYTVEICRFLEEEVE</sequence>
<dbReference type="InterPro" id="IPR004360">
    <property type="entry name" value="Glyas_Fos-R_dOase_dom"/>
</dbReference>
<dbReference type="CDD" id="cd06587">
    <property type="entry name" value="VOC"/>
    <property type="match status" value="1"/>
</dbReference>
<feature type="domain" description="Glyoxalase/fosfomycin resistance/dioxygenase" evidence="1">
    <location>
        <begin position="13"/>
        <end position="115"/>
    </location>
</feature>
<gene>
    <name evidence="2" type="ORF">BBF96_08250</name>
</gene>
<dbReference type="AlphaFoldDB" id="A0A3Q9HQE8"/>
<dbReference type="Gene3D" id="3.10.180.10">
    <property type="entry name" value="2,3-Dihydroxybiphenyl 1,2-Dioxygenase, domain 1"/>
    <property type="match status" value="1"/>
</dbReference>
<evidence type="ECO:0000313" key="2">
    <source>
        <dbReference type="EMBL" id="AZR73374.1"/>
    </source>
</evidence>
<dbReference type="RefSeq" id="WP_127016710.1">
    <property type="nucleotide sequence ID" value="NZ_CP016379.1"/>
</dbReference>
<protein>
    <submittedName>
        <fullName evidence="2">Glyoxalase</fullName>
    </submittedName>
</protein>
<dbReference type="EMBL" id="CP016379">
    <property type="protein sequence ID" value="AZR73374.1"/>
    <property type="molecule type" value="Genomic_DNA"/>
</dbReference>
<dbReference type="KEGG" id="aft:BBF96_08250"/>
<accession>A0A3Q9HQE8</accession>
<proteinExistence type="predicted"/>
<reference evidence="2 3" key="1">
    <citation type="submission" date="2016-07" db="EMBL/GenBank/DDBJ databases">
        <title>Genome and transcriptome analysis of iron-reducing fermentative bacteria Anoxybacter fermentans.</title>
        <authorList>
            <person name="Zeng X."/>
            <person name="Shao Z."/>
        </authorList>
    </citation>
    <scope>NUCLEOTIDE SEQUENCE [LARGE SCALE GENOMIC DNA]</scope>
    <source>
        <strain evidence="2 3">DY22613</strain>
    </source>
</reference>
<dbReference type="OrthoDB" id="9812656at2"/>
<dbReference type="Proteomes" id="UP000267250">
    <property type="component" value="Chromosome"/>
</dbReference>
<organism evidence="2 3">
    <name type="scientific">Anoxybacter fermentans</name>
    <dbReference type="NCBI Taxonomy" id="1323375"/>
    <lineage>
        <taxon>Bacteria</taxon>
        <taxon>Bacillati</taxon>
        <taxon>Bacillota</taxon>
        <taxon>Clostridia</taxon>
        <taxon>Halanaerobiales</taxon>
        <taxon>Anoxybacter</taxon>
    </lineage>
</organism>
<dbReference type="SUPFAM" id="SSF54593">
    <property type="entry name" value="Glyoxalase/Bleomycin resistance protein/Dihydroxybiphenyl dioxygenase"/>
    <property type="match status" value="1"/>
</dbReference>